<reference evidence="2" key="1">
    <citation type="journal article" date="2014" name="Genome Announc.">
        <title>Genome sequence of the yeast Cyberlindnera fabianii (Hansenula fabianii).</title>
        <authorList>
            <person name="Freel K.C."/>
            <person name="Sarilar V."/>
            <person name="Neuveglise C."/>
            <person name="Devillers H."/>
            <person name="Friedrich A."/>
            <person name="Schacherer J."/>
        </authorList>
    </citation>
    <scope>NUCLEOTIDE SEQUENCE</scope>
    <source>
        <strain evidence="2">YJS4271</strain>
    </source>
</reference>
<protein>
    <submittedName>
        <fullName evidence="2">CYFA0S12e03774g1_1</fullName>
    </submittedName>
</protein>
<dbReference type="VEuPathDB" id="FungiDB:BON22_4734"/>
<dbReference type="InterPro" id="IPR006175">
    <property type="entry name" value="YjgF/YER057c/UK114"/>
</dbReference>
<dbReference type="Gene3D" id="3.30.1330.40">
    <property type="entry name" value="RutC-like"/>
    <property type="match status" value="1"/>
</dbReference>
<dbReference type="CDD" id="cd00448">
    <property type="entry name" value="YjgF_YER057c_UK114_family"/>
    <property type="match status" value="1"/>
</dbReference>
<gene>
    <name evidence="2" type="ORF">CYFA0S_12e03774g</name>
</gene>
<dbReference type="EMBL" id="LK052897">
    <property type="protein sequence ID" value="CDR43738.1"/>
    <property type="molecule type" value="Genomic_DNA"/>
</dbReference>
<dbReference type="GO" id="GO:0005739">
    <property type="term" value="C:mitochondrion"/>
    <property type="evidence" value="ECO:0007669"/>
    <property type="project" value="UniProtKB-ARBA"/>
</dbReference>
<comment type="similarity">
    <text evidence="1">Belongs to the RutC family.</text>
</comment>
<dbReference type="PROSITE" id="PS01094">
    <property type="entry name" value="UPF0076"/>
    <property type="match status" value="1"/>
</dbReference>
<dbReference type="GO" id="GO:0019239">
    <property type="term" value="F:deaminase activity"/>
    <property type="evidence" value="ECO:0007669"/>
    <property type="project" value="TreeGrafter"/>
</dbReference>
<accession>A0A061B792</accession>
<evidence type="ECO:0000313" key="2">
    <source>
        <dbReference type="EMBL" id="CDR43738.1"/>
    </source>
</evidence>
<dbReference type="InterPro" id="IPR035959">
    <property type="entry name" value="RutC-like_sf"/>
</dbReference>
<sequence>MSFIQTTLRSARTQSRLLSISRNMSTITPVATKNAPPAAASYSQAIKVNGFIYVSGQVPLTPEGKAVEGKFPERADRVIQNVKAILEEANSGLNKIVKINVFLTDMAKFAEFNTVYAKYFNEHKPARSCVAVRELPLGVDVEMEAVAVEN</sequence>
<dbReference type="InterPro" id="IPR019897">
    <property type="entry name" value="RidA_CS"/>
</dbReference>
<dbReference type="SUPFAM" id="SSF55298">
    <property type="entry name" value="YjgF-like"/>
    <property type="match status" value="1"/>
</dbReference>
<evidence type="ECO:0000256" key="1">
    <source>
        <dbReference type="ARBA" id="ARBA00010552"/>
    </source>
</evidence>
<name>A0A061B792_CYBFA</name>
<dbReference type="PANTHER" id="PTHR11803">
    <property type="entry name" value="2-IMINOBUTANOATE/2-IMINOPROPANOATE DEAMINASE RIDA"/>
    <property type="match status" value="1"/>
</dbReference>
<proteinExistence type="inferred from homology"/>
<dbReference type="AlphaFoldDB" id="A0A061B792"/>
<dbReference type="FunFam" id="3.30.1330.40:FF:000001">
    <property type="entry name" value="L-PSP family endoribonuclease"/>
    <property type="match status" value="1"/>
</dbReference>
<dbReference type="OrthoDB" id="309640at2759"/>
<organism evidence="2">
    <name type="scientific">Cyberlindnera fabianii</name>
    <name type="common">Yeast</name>
    <name type="synonym">Hansenula fabianii</name>
    <dbReference type="NCBI Taxonomy" id="36022"/>
    <lineage>
        <taxon>Eukaryota</taxon>
        <taxon>Fungi</taxon>
        <taxon>Dikarya</taxon>
        <taxon>Ascomycota</taxon>
        <taxon>Saccharomycotina</taxon>
        <taxon>Saccharomycetes</taxon>
        <taxon>Phaffomycetales</taxon>
        <taxon>Phaffomycetaceae</taxon>
        <taxon>Cyberlindnera</taxon>
    </lineage>
</organism>
<dbReference type="Pfam" id="PF01042">
    <property type="entry name" value="Ribonuc_L-PSP"/>
    <property type="match status" value="1"/>
</dbReference>
<dbReference type="PhylomeDB" id="A0A061B792"/>
<dbReference type="PANTHER" id="PTHR11803:SF58">
    <property type="entry name" value="PROTEIN HMF1-RELATED"/>
    <property type="match status" value="1"/>
</dbReference>
<dbReference type="GO" id="GO:0005829">
    <property type="term" value="C:cytosol"/>
    <property type="evidence" value="ECO:0007669"/>
    <property type="project" value="TreeGrafter"/>
</dbReference>
<dbReference type="NCBIfam" id="TIGR00004">
    <property type="entry name" value="Rid family detoxifying hydrolase"/>
    <property type="match status" value="1"/>
</dbReference>
<dbReference type="InterPro" id="IPR006056">
    <property type="entry name" value="RidA"/>
</dbReference>